<dbReference type="InterPro" id="IPR004322">
    <property type="entry name" value="Plasmid_replicase_bac"/>
</dbReference>
<comment type="caution">
    <text evidence="2">The sequence shown here is derived from an EMBL/GenBank/DDBJ whole genome shotgun (WGS) entry which is preliminary data.</text>
</comment>
<dbReference type="Gene3D" id="1.10.340.50">
    <property type="match status" value="1"/>
</dbReference>
<dbReference type="Proteomes" id="UP000240987">
    <property type="component" value="Unassembled WGS sequence"/>
</dbReference>
<protein>
    <submittedName>
        <fullName evidence="2">RepA protein</fullName>
    </submittedName>
</protein>
<name>A0A2T3J5Y8_9GAMM</name>
<reference evidence="2 3" key="1">
    <citation type="submission" date="2018-01" db="EMBL/GenBank/DDBJ databases">
        <title>Whole genome sequencing of Histamine producing bacteria.</title>
        <authorList>
            <person name="Butler K."/>
        </authorList>
    </citation>
    <scope>NUCLEOTIDE SEQUENCE [LARGE SCALE GENOMIC DNA]</scope>
    <source>
        <strain evidence="2 3">JCM 12947</strain>
    </source>
</reference>
<keyword evidence="3" id="KW-1185">Reference proteome</keyword>
<proteinExistence type="predicted"/>
<organism evidence="2 3">
    <name type="scientific">Photobacterium frigidiphilum</name>
    <dbReference type="NCBI Taxonomy" id="264736"/>
    <lineage>
        <taxon>Bacteria</taxon>
        <taxon>Pseudomonadati</taxon>
        <taxon>Pseudomonadota</taxon>
        <taxon>Gammaproteobacteria</taxon>
        <taxon>Vibrionales</taxon>
        <taxon>Vibrionaceae</taxon>
        <taxon>Photobacterium</taxon>
    </lineage>
</organism>
<dbReference type="Gene3D" id="1.10.1220.10">
    <property type="entry name" value="Met repressor-like"/>
    <property type="match status" value="1"/>
</dbReference>
<dbReference type="AlphaFoldDB" id="A0A2T3J5Y8"/>
<dbReference type="EMBL" id="PYMJ01000070">
    <property type="protein sequence ID" value="PSU42145.1"/>
    <property type="molecule type" value="Genomic_DNA"/>
</dbReference>
<evidence type="ECO:0000313" key="2">
    <source>
        <dbReference type="EMBL" id="PSU42145.1"/>
    </source>
</evidence>
<dbReference type="InterPro" id="IPR013321">
    <property type="entry name" value="Arc_rbn_hlx_hlx"/>
</dbReference>
<dbReference type="GO" id="GO:0006355">
    <property type="term" value="P:regulation of DNA-templated transcription"/>
    <property type="evidence" value="ECO:0007669"/>
    <property type="project" value="InterPro"/>
</dbReference>
<sequence length="296" mass="33664">MLSKAALIESLPHKPYCTDELGNLFIRGRLSAISRQYLQVNRHNMVTYLVFDIDRAGAALAWSDAHLPPPYWTAKNPRNGHAHICYKLLIPFPTSEAAHLEPIRYAAAIQSAFMQRLQADEGYAGLITKNPLHPHWQTECWTEDGYSLDYLADFVDIRNHPKVGREASGLGRNCDTFDNVRHWAYKAIREYWRPDYAASWENAVLARCEAINMGYNTPMQYSEVKSIAKSIAKWTMRHFTPAKFSESQAKKGEKGGKCSKGGGRPVDKKSEAQLKPWESLGVSRRTYYNKKKLGLL</sequence>
<feature type="region of interest" description="Disordered" evidence="1">
    <location>
        <begin position="245"/>
        <end position="272"/>
    </location>
</feature>
<accession>A0A2T3J5Y8</accession>
<evidence type="ECO:0000313" key="3">
    <source>
        <dbReference type="Proteomes" id="UP000240987"/>
    </source>
</evidence>
<dbReference type="OrthoDB" id="5445431at2"/>
<dbReference type="Pfam" id="PF03090">
    <property type="entry name" value="Replicase"/>
    <property type="match status" value="1"/>
</dbReference>
<evidence type="ECO:0000256" key="1">
    <source>
        <dbReference type="SAM" id="MobiDB-lite"/>
    </source>
</evidence>
<gene>
    <name evidence="2" type="ORF">C9J12_29135</name>
</gene>